<reference evidence="1" key="1">
    <citation type="submission" date="2018-05" db="EMBL/GenBank/DDBJ databases">
        <authorList>
            <person name="Lanie J.A."/>
            <person name="Ng W.-L."/>
            <person name="Kazmierczak K.M."/>
            <person name="Andrzejewski T.M."/>
            <person name="Davidsen T.M."/>
            <person name="Wayne K.J."/>
            <person name="Tettelin H."/>
            <person name="Glass J.I."/>
            <person name="Rusch D."/>
            <person name="Podicherti R."/>
            <person name="Tsui H.-C.T."/>
            <person name="Winkler M.E."/>
        </authorList>
    </citation>
    <scope>NUCLEOTIDE SEQUENCE</scope>
</reference>
<name>A0A383AZG9_9ZZZZ</name>
<proteinExistence type="predicted"/>
<feature type="non-terminal residue" evidence="1">
    <location>
        <position position="248"/>
    </location>
</feature>
<feature type="non-terminal residue" evidence="1">
    <location>
        <position position="1"/>
    </location>
</feature>
<accession>A0A383AZG9</accession>
<dbReference type="EMBL" id="UINC01196116">
    <property type="protein sequence ID" value="SVE12983.1"/>
    <property type="molecule type" value="Genomic_DNA"/>
</dbReference>
<dbReference type="Gene3D" id="2.40.128.340">
    <property type="match status" value="1"/>
</dbReference>
<gene>
    <name evidence="1" type="ORF">METZ01_LOCUS465837</name>
</gene>
<dbReference type="AlphaFoldDB" id="A0A383AZG9"/>
<organism evidence="1">
    <name type="scientific">marine metagenome</name>
    <dbReference type="NCBI Taxonomy" id="408172"/>
    <lineage>
        <taxon>unclassified sequences</taxon>
        <taxon>metagenomes</taxon>
        <taxon>ecological metagenomes</taxon>
    </lineage>
</organism>
<dbReference type="SUPFAM" id="SSF69318">
    <property type="entry name" value="Integrin alpha N-terminal domain"/>
    <property type="match status" value="1"/>
</dbReference>
<evidence type="ECO:0008006" key="2">
    <source>
        <dbReference type="Google" id="ProtNLM"/>
    </source>
</evidence>
<dbReference type="PANTHER" id="PTHR44103">
    <property type="entry name" value="PROPROTEIN CONVERTASE P"/>
    <property type="match status" value="1"/>
</dbReference>
<evidence type="ECO:0000313" key="1">
    <source>
        <dbReference type="EMBL" id="SVE12983.1"/>
    </source>
</evidence>
<dbReference type="PANTHER" id="PTHR44103:SF1">
    <property type="entry name" value="PROPROTEIN CONVERTASE P"/>
    <property type="match status" value="1"/>
</dbReference>
<dbReference type="InterPro" id="IPR028994">
    <property type="entry name" value="Integrin_alpha_N"/>
</dbReference>
<sequence length="248" mass="26173">SSSTFDDPVHVEAVSADILTLAVGDLDGDGDDDLIAGMDVAGTSTDSVITIYKNTNQYSTVNFDNPVTIVLDSSSVDGDILDIASYDIDGDGNDDIVAAAQDDNIIILKSPGGSTDTWVDSNWESATSNWQIVADVDEDPLAIDVGNLAGSSDKDIAVGTDTQPGSDEMRAYEHPGTSPFSSSWTAISDLTRGSSVPVTDVTIGDFDDDGDNDVAYVVTDTDNVGFSRNNGDNTFTHMSNKEMTDENF</sequence>
<protein>
    <recommendedName>
        <fullName evidence="2">VCBS repeat-containing protein</fullName>
    </recommendedName>
</protein>